<dbReference type="EMBL" id="JAPDRK010000001">
    <property type="protein sequence ID" value="KAJ9616971.1"/>
    <property type="molecule type" value="Genomic_DNA"/>
</dbReference>
<dbReference type="GO" id="GO:0003856">
    <property type="term" value="F:3-dehydroquinate synthase activity"/>
    <property type="evidence" value="ECO:0007669"/>
    <property type="project" value="TreeGrafter"/>
</dbReference>
<gene>
    <name evidence="8" type="ORF">H2200_000692</name>
</gene>
<evidence type="ECO:0000313" key="8">
    <source>
        <dbReference type="EMBL" id="KAJ9616971.1"/>
    </source>
</evidence>
<organism evidence="8 9">
    <name type="scientific">Cladophialophora chaetospira</name>
    <dbReference type="NCBI Taxonomy" id="386627"/>
    <lineage>
        <taxon>Eukaryota</taxon>
        <taxon>Fungi</taxon>
        <taxon>Dikarya</taxon>
        <taxon>Ascomycota</taxon>
        <taxon>Pezizomycotina</taxon>
        <taxon>Eurotiomycetes</taxon>
        <taxon>Chaetothyriomycetidae</taxon>
        <taxon>Chaetothyriales</taxon>
        <taxon>Herpotrichiellaceae</taxon>
        <taxon>Cladophialophora</taxon>
    </lineage>
</organism>
<dbReference type="PANTHER" id="PTHR43622:SF3">
    <property type="entry name" value="2-EPI-5-EPI-VALIOLONE SYNTHASE"/>
    <property type="match status" value="1"/>
</dbReference>
<evidence type="ECO:0000259" key="7">
    <source>
        <dbReference type="Pfam" id="PF24621"/>
    </source>
</evidence>
<name>A0AA38XPS1_9EURO</name>
<keyword evidence="3" id="KW-0547">Nucleotide-binding</keyword>
<accession>A0AA38XPS1</accession>
<comment type="cofactor">
    <cofactor evidence="1">
        <name>NAD(+)</name>
        <dbReference type="ChEBI" id="CHEBI:57540"/>
    </cofactor>
</comment>
<evidence type="ECO:0000256" key="3">
    <source>
        <dbReference type="ARBA" id="ARBA00022741"/>
    </source>
</evidence>
<comment type="caution">
    <text evidence="8">The sequence shown here is derived from an EMBL/GenBank/DDBJ whole genome shotgun (WGS) entry which is preliminary data.</text>
</comment>
<dbReference type="Pfam" id="PF24621">
    <property type="entry name" value="DHQS_C"/>
    <property type="match status" value="1"/>
</dbReference>
<dbReference type="Pfam" id="PF01761">
    <property type="entry name" value="DHQ_synthase"/>
    <property type="match status" value="1"/>
</dbReference>
<evidence type="ECO:0000313" key="9">
    <source>
        <dbReference type="Proteomes" id="UP001172673"/>
    </source>
</evidence>
<dbReference type="GO" id="GO:0000166">
    <property type="term" value="F:nucleotide binding"/>
    <property type="evidence" value="ECO:0007669"/>
    <property type="project" value="UniProtKB-KW"/>
</dbReference>
<dbReference type="SUPFAM" id="SSF56796">
    <property type="entry name" value="Dehydroquinate synthase-like"/>
    <property type="match status" value="1"/>
</dbReference>
<feature type="domain" description="3-dehydroquinate synthase C-terminal" evidence="7">
    <location>
        <begin position="187"/>
        <end position="329"/>
    </location>
</feature>
<evidence type="ECO:0000256" key="5">
    <source>
        <dbReference type="ARBA" id="ARBA00023239"/>
    </source>
</evidence>
<dbReference type="PANTHER" id="PTHR43622">
    <property type="entry name" value="3-DEHYDROQUINATE SYNTHASE"/>
    <property type="match status" value="1"/>
</dbReference>
<keyword evidence="2" id="KW-0479">Metal-binding</keyword>
<dbReference type="FunFam" id="3.40.50.1970:FF:000018">
    <property type="entry name" value="Related to 2-epi-5-epi-valiolone synthase"/>
    <property type="match status" value="1"/>
</dbReference>
<evidence type="ECO:0000256" key="4">
    <source>
        <dbReference type="ARBA" id="ARBA00023027"/>
    </source>
</evidence>
<sequence>MSDLKATVAETKAGFHVEGYEKIEYDFTFIDGVFDPSRSELADCYKRWGRCLAVMDLNIFNVYGETMQRYFDYHQIDLDIHKTMIGEKAKSIDTFLSIVDSMTKFGIFRKEPVLVIGGGLVTDVAGNTNFIRIPTTVIGLIDASVSIKVAVNYGNYKNRLGAYHAPMHTFLDFTFLRTLPEAQIRNGFAELIKISTCAHLPTFELLDTYCEQLIGTGFGRADGAPKEVRDAADTINRAGIHEMLKLETPNLHEIGLDRVIAYGHTWSPLHELVPEVPLRHGHAISIDMAYSATLANMRGILSDEEHKRLLNLFSRAGLSMDHHQFDEELLDKATAAILRTRDGKLRAAVPSPLGKCVFLNDVSMDEMFAALKKHKALMKSYPRNGEGLEAFVDSSDTGYTVNNKAVEDDTNGMSNGLKKLKVLNDDTHSNGVQINGHTNADGKKTNGVTNAAKHASGPEGVDGLAEGAVNGTSNGLANGAANGVNGHSHGIKVQS</sequence>
<reference evidence="8" key="1">
    <citation type="submission" date="2022-10" db="EMBL/GenBank/DDBJ databases">
        <title>Culturing micro-colonial fungi from biological soil crusts in the Mojave desert and describing Neophaeococcomyces mojavensis, and introducing the new genera and species Taxawa tesnikishii.</title>
        <authorList>
            <person name="Kurbessoian T."/>
            <person name="Stajich J.E."/>
        </authorList>
    </citation>
    <scope>NUCLEOTIDE SEQUENCE</scope>
    <source>
        <strain evidence="8">TK_41</strain>
    </source>
</reference>
<evidence type="ECO:0008006" key="10">
    <source>
        <dbReference type="Google" id="ProtNLM"/>
    </source>
</evidence>
<keyword evidence="5" id="KW-0456">Lyase</keyword>
<dbReference type="GO" id="GO:0046872">
    <property type="term" value="F:metal ion binding"/>
    <property type="evidence" value="ECO:0007669"/>
    <property type="project" value="UniProtKB-KW"/>
</dbReference>
<dbReference type="InterPro" id="IPR050071">
    <property type="entry name" value="Dehydroquinate_synthase"/>
</dbReference>
<proteinExistence type="predicted"/>
<keyword evidence="4" id="KW-0520">NAD</keyword>
<dbReference type="InterPro" id="IPR056179">
    <property type="entry name" value="DHQS_C"/>
</dbReference>
<keyword evidence="9" id="KW-1185">Reference proteome</keyword>
<dbReference type="GO" id="GO:0017000">
    <property type="term" value="P:antibiotic biosynthetic process"/>
    <property type="evidence" value="ECO:0007669"/>
    <property type="project" value="InterPro"/>
</dbReference>
<dbReference type="InterPro" id="IPR035872">
    <property type="entry name" value="EEVS-like"/>
</dbReference>
<protein>
    <recommendedName>
        <fullName evidence="10">3-dehydroquinate synthase domain-containing protein</fullName>
    </recommendedName>
</protein>
<dbReference type="CDD" id="cd08199">
    <property type="entry name" value="EEVS"/>
    <property type="match status" value="1"/>
</dbReference>
<dbReference type="Gene3D" id="3.40.50.1970">
    <property type="match status" value="1"/>
</dbReference>
<dbReference type="AlphaFoldDB" id="A0AA38XPS1"/>
<dbReference type="Gene3D" id="1.20.1090.10">
    <property type="entry name" value="Dehydroquinate synthase-like - alpha domain"/>
    <property type="match status" value="1"/>
</dbReference>
<dbReference type="FunFam" id="1.20.1090.10:FF:000015">
    <property type="entry name" value="3-dehydroquinate synthase protein"/>
    <property type="match status" value="1"/>
</dbReference>
<evidence type="ECO:0000256" key="1">
    <source>
        <dbReference type="ARBA" id="ARBA00001911"/>
    </source>
</evidence>
<evidence type="ECO:0000256" key="2">
    <source>
        <dbReference type="ARBA" id="ARBA00022723"/>
    </source>
</evidence>
<feature type="domain" description="3-dehydroquinate synthase N-terminal" evidence="6">
    <location>
        <begin position="86"/>
        <end position="185"/>
    </location>
</feature>
<dbReference type="InterPro" id="IPR030960">
    <property type="entry name" value="DHQS/DOIS_N"/>
</dbReference>
<evidence type="ECO:0000259" key="6">
    <source>
        <dbReference type="Pfam" id="PF01761"/>
    </source>
</evidence>
<dbReference type="Proteomes" id="UP001172673">
    <property type="component" value="Unassembled WGS sequence"/>
</dbReference>